<organism evidence="2">
    <name type="scientific">Aspergillus niger</name>
    <dbReference type="NCBI Taxonomy" id="5061"/>
    <lineage>
        <taxon>Eukaryota</taxon>
        <taxon>Fungi</taxon>
        <taxon>Dikarya</taxon>
        <taxon>Ascomycota</taxon>
        <taxon>Pezizomycotina</taxon>
        <taxon>Eurotiomycetes</taxon>
        <taxon>Eurotiomycetidae</taxon>
        <taxon>Eurotiales</taxon>
        <taxon>Aspergillaceae</taxon>
        <taxon>Aspergillus</taxon>
        <taxon>Aspergillus subgen. Circumdati</taxon>
    </lineage>
</organism>
<proteinExistence type="predicted"/>
<evidence type="ECO:0000313" key="2">
    <source>
        <dbReference type="RefSeq" id="XP_059605501.1"/>
    </source>
</evidence>
<protein>
    <submittedName>
        <fullName evidence="2">Uncharacterized protein</fullName>
    </submittedName>
</protein>
<dbReference type="RefSeq" id="XP_059605501.1">
    <property type="nucleotide sequence ID" value="XM_059750258.1"/>
</dbReference>
<reference evidence="2" key="2">
    <citation type="submission" date="2025-08" db="UniProtKB">
        <authorList>
            <consortium name="RefSeq"/>
        </authorList>
    </citation>
    <scope>IDENTIFICATION</scope>
</reference>
<dbReference type="AlphaFoldDB" id="A0AAJ8BZS5"/>
<feature type="region of interest" description="Disordered" evidence="1">
    <location>
        <begin position="161"/>
        <end position="182"/>
    </location>
</feature>
<evidence type="ECO:0000256" key="1">
    <source>
        <dbReference type="SAM" id="MobiDB-lite"/>
    </source>
</evidence>
<accession>A0AAJ8BZS5</accession>
<gene>
    <name evidence="2" type="ORF">An11g05140</name>
</gene>
<feature type="compositionally biased region" description="Basic and acidic residues" evidence="1">
    <location>
        <begin position="170"/>
        <end position="182"/>
    </location>
</feature>
<dbReference type="GeneID" id="84592288"/>
<dbReference type="KEGG" id="ang:An11g05140"/>
<name>A0AAJ8BZS5_ASPNG</name>
<reference evidence="2" key="1">
    <citation type="submission" date="2025-02" db="EMBL/GenBank/DDBJ databases">
        <authorList>
            <consortium name="NCBI Genome Project"/>
        </authorList>
    </citation>
    <scope>NUCLEOTIDE SEQUENCE</scope>
</reference>
<sequence>MGKLAAVRAPSLFYLLRLEATDSLFRTMSLLRCVAAESRMLVRHVGTRGTVTSDSIGCCLADPRFMLHCGEVAAPHLRTTVGGCVTCHIRWDEVHQSDVRAIVAMGYCHCLDLVCWRDAVRLRLINDQDNAGGIAHITDTSELDLDCGTLFSTDEYPSPKPVLRNMKGGKSHERKYGRLDSG</sequence>
<dbReference type="VEuPathDB" id="FungiDB:An11g05140"/>